<dbReference type="RefSeq" id="WP_348264857.1">
    <property type="nucleotide sequence ID" value="NZ_CP121196.1"/>
</dbReference>
<dbReference type="AlphaFoldDB" id="A0AAU7DRH4"/>
<protein>
    <submittedName>
        <fullName evidence="1">Helix-turn-helix domain-containing protein</fullName>
    </submittedName>
</protein>
<accession>A0AAU7DRH4</accession>
<name>A0AAU7DRH4_9BACT</name>
<sequence length="104" mass="11851">MPVLDDYIIDTLMRDLVGHDRKPVSFLVYVWLASEQSKTASEVRVSYQQVADSVGISKSSAQASIRWLLRRKLLTVKKETVTATPIYAVRSPWRDAARRTKDRG</sequence>
<reference evidence="1" key="1">
    <citation type="submission" date="2023-03" db="EMBL/GenBank/DDBJ databases">
        <title>Edaphobacter sp.</title>
        <authorList>
            <person name="Huber K.J."/>
            <person name="Papendorf J."/>
            <person name="Pilke C."/>
            <person name="Bunk B."/>
            <person name="Sproeer C."/>
            <person name="Pester M."/>
        </authorList>
    </citation>
    <scope>NUCLEOTIDE SEQUENCE</scope>
    <source>
        <strain evidence="1">DSM 110680</strain>
    </source>
</reference>
<proteinExistence type="predicted"/>
<dbReference type="EMBL" id="CP121196">
    <property type="protein sequence ID" value="XBH19637.1"/>
    <property type="molecule type" value="Genomic_DNA"/>
</dbReference>
<gene>
    <name evidence="1" type="ORF">P8935_10035</name>
</gene>
<evidence type="ECO:0000313" key="1">
    <source>
        <dbReference type="EMBL" id="XBH19637.1"/>
    </source>
</evidence>
<organism evidence="1">
    <name type="scientific">Telmatobacter sp. DSM 110680</name>
    <dbReference type="NCBI Taxonomy" id="3036704"/>
    <lineage>
        <taxon>Bacteria</taxon>
        <taxon>Pseudomonadati</taxon>
        <taxon>Acidobacteriota</taxon>
        <taxon>Terriglobia</taxon>
        <taxon>Terriglobales</taxon>
        <taxon>Acidobacteriaceae</taxon>
        <taxon>Telmatobacter</taxon>
    </lineage>
</organism>